<evidence type="ECO:0000313" key="2">
    <source>
        <dbReference type="EMBL" id="OGM02369.1"/>
    </source>
</evidence>
<comment type="caution">
    <text evidence="2">The sequence shown here is derived from an EMBL/GenBank/DDBJ whole genome shotgun (WGS) entry which is preliminary data.</text>
</comment>
<dbReference type="Proteomes" id="UP000178735">
    <property type="component" value="Unassembled WGS sequence"/>
</dbReference>
<keyword evidence="1" id="KW-0472">Membrane</keyword>
<accession>A0A1F7WIY4</accession>
<protein>
    <submittedName>
        <fullName evidence="2">Uncharacterized protein</fullName>
    </submittedName>
</protein>
<evidence type="ECO:0000256" key="1">
    <source>
        <dbReference type="SAM" id="Phobius"/>
    </source>
</evidence>
<dbReference type="AlphaFoldDB" id="A0A1F7WIY4"/>
<name>A0A1F7WIY4_9BACT</name>
<organism evidence="2 3">
    <name type="scientific">Candidatus Wallbacteria bacterium GWC2_49_35</name>
    <dbReference type="NCBI Taxonomy" id="1817813"/>
    <lineage>
        <taxon>Bacteria</taxon>
        <taxon>Candidatus Walliibacteriota</taxon>
    </lineage>
</organism>
<evidence type="ECO:0000313" key="3">
    <source>
        <dbReference type="Proteomes" id="UP000178735"/>
    </source>
</evidence>
<dbReference type="STRING" id="1817813.A2008_12635"/>
<feature type="transmembrane region" description="Helical" evidence="1">
    <location>
        <begin position="21"/>
        <end position="41"/>
    </location>
</feature>
<keyword evidence="1" id="KW-0812">Transmembrane</keyword>
<sequence>MNDKIIAVKSFAGIDFNKIMKYVFVVLILAGILTAFIAYNFSKMTGTAETRRLFSPAASGSGTDFSGWPYIEDRLQWGTLEIKFPRGISYAGHDAEGRLIFMTGSDEIAAGVNKTEFYEINSEIRTQMIMACAAEFEKLSLKQTDKTYDESVKEPFSEKIIERGAHRKLTNLVCLALLAADTADIEFAAAADIFLLKLIRSFAYYNNRYMSVSGAVAQYLSLKAVSGLSKRLYIDNGDLLSNAAAAEKIRKSLIIRANSSGIFSKADRAVYYLMALTMKRLKIYNDEYPLTTAFFNMWYGGSFPLESKWFVGVKMLKTSGFAEIKKILSGLEKDFKDNHAPGDRSFLSALSVNPLISHQFRGPIEYEKVYSKLGEGVASFRLTTLGGLARLFYLKNGRWPDLNNDKEFNKEAAESAIDPMNDERMKFIPMADGSIKFYSVGFNGVDMQGDTRENIVMTVPPPLVK</sequence>
<dbReference type="EMBL" id="MGFH01000209">
    <property type="protein sequence ID" value="OGM02369.1"/>
    <property type="molecule type" value="Genomic_DNA"/>
</dbReference>
<gene>
    <name evidence="2" type="ORF">A2008_12635</name>
</gene>
<proteinExistence type="predicted"/>
<keyword evidence="1" id="KW-1133">Transmembrane helix</keyword>
<reference evidence="2 3" key="1">
    <citation type="journal article" date="2016" name="Nat. Commun.">
        <title>Thousands of microbial genomes shed light on interconnected biogeochemical processes in an aquifer system.</title>
        <authorList>
            <person name="Anantharaman K."/>
            <person name="Brown C.T."/>
            <person name="Hug L.A."/>
            <person name="Sharon I."/>
            <person name="Castelle C.J."/>
            <person name="Probst A.J."/>
            <person name="Thomas B.C."/>
            <person name="Singh A."/>
            <person name="Wilkins M.J."/>
            <person name="Karaoz U."/>
            <person name="Brodie E.L."/>
            <person name="Williams K.H."/>
            <person name="Hubbard S.S."/>
            <person name="Banfield J.F."/>
        </authorList>
    </citation>
    <scope>NUCLEOTIDE SEQUENCE [LARGE SCALE GENOMIC DNA]</scope>
</reference>